<evidence type="ECO:0000313" key="2">
    <source>
        <dbReference type="Proteomes" id="UP000594638"/>
    </source>
</evidence>
<keyword evidence="2" id="KW-1185">Reference proteome</keyword>
<gene>
    <name evidence="1" type="ORF">OLEA9_A080802</name>
</gene>
<dbReference type="Gramene" id="OE9A080802T1">
    <property type="protein sequence ID" value="OE9A080802C1"/>
    <property type="gene ID" value="OE9A080802"/>
</dbReference>
<name>A0A8S0V9Y4_OLEEU</name>
<dbReference type="PANTHER" id="PTHR15140">
    <property type="entry name" value="TUBULIN-SPECIFIC CHAPERONE E"/>
    <property type="match status" value="1"/>
</dbReference>
<reference evidence="1 2" key="1">
    <citation type="submission" date="2019-12" db="EMBL/GenBank/DDBJ databases">
        <authorList>
            <person name="Alioto T."/>
            <person name="Alioto T."/>
            <person name="Gomez Garrido J."/>
        </authorList>
    </citation>
    <scope>NUCLEOTIDE SEQUENCE [LARGE SCALE GENOMIC DNA]</scope>
</reference>
<dbReference type="SUPFAM" id="SSF52058">
    <property type="entry name" value="L domain-like"/>
    <property type="match status" value="1"/>
</dbReference>
<dbReference type="Proteomes" id="UP000594638">
    <property type="component" value="Unassembled WGS sequence"/>
</dbReference>
<dbReference type="EMBL" id="CACTIH010009219">
    <property type="protein sequence ID" value="CAA3027773.1"/>
    <property type="molecule type" value="Genomic_DNA"/>
</dbReference>
<evidence type="ECO:0000313" key="1">
    <source>
        <dbReference type="EMBL" id="CAA3027773.1"/>
    </source>
</evidence>
<dbReference type="PANTHER" id="PTHR15140:SF33">
    <property type="entry name" value="LATE BLIGHT RESISTANCE PROTEIN HOMOLOG R1A-3 ISOFORM X1"/>
    <property type="match status" value="1"/>
</dbReference>
<protein>
    <submittedName>
        <fullName evidence="1">Late blight resistance protein homolog R1A-6</fullName>
    </submittedName>
</protein>
<dbReference type="InterPro" id="IPR032675">
    <property type="entry name" value="LRR_dom_sf"/>
</dbReference>
<accession>A0A8S0V9Y4</accession>
<dbReference type="OrthoDB" id="912409at2759"/>
<organism evidence="1 2">
    <name type="scientific">Olea europaea subsp. europaea</name>
    <dbReference type="NCBI Taxonomy" id="158383"/>
    <lineage>
        <taxon>Eukaryota</taxon>
        <taxon>Viridiplantae</taxon>
        <taxon>Streptophyta</taxon>
        <taxon>Embryophyta</taxon>
        <taxon>Tracheophyta</taxon>
        <taxon>Spermatophyta</taxon>
        <taxon>Magnoliopsida</taxon>
        <taxon>eudicotyledons</taxon>
        <taxon>Gunneridae</taxon>
        <taxon>Pentapetalae</taxon>
        <taxon>asterids</taxon>
        <taxon>lamiids</taxon>
        <taxon>Lamiales</taxon>
        <taxon>Oleaceae</taxon>
        <taxon>Oleeae</taxon>
        <taxon>Olea</taxon>
    </lineage>
</organism>
<dbReference type="Gene3D" id="3.80.10.10">
    <property type="entry name" value="Ribonuclease Inhibitor"/>
    <property type="match status" value="1"/>
</dbReference>
<proteinExistence type="predicted"/>
<sequence length="273" mass="31404">MTELRYLELSSKLTSSIGRLQNLEFLLVERKTNILPRYLLDLPKLRHLHVGGPARFSKNCDSSQINNLQTLSFVCIFDWKDEEILKCSPNLRSLNCTILTDQCPDLSSLSQLESLKIVFYGSFNDNHTAFNFPTNIKKLTLSKMGLPWEEMSIIGTLAKLEILKLEDEAFEGEIWNTKDDEFQELKFLKLDDLDLVQWNSSRDHFPKLEQLVLRYCHNLEMIPLEFGYILTLQKIEVHACGTNVDNSATKILEEQLESGNEEFDVIISKAIVG</sequence>
<dbReference type="AlphaFoldDB" id="A0A8S0V9Y4"/>
<comment type="caution">
    <text evidence="1">The sequence shown here is derived from an EMBL/GenBank/DDBJ whole genome shotgun (WGS) entry which is preliminary data.</text>
</comment>